<dbReference type="Proteomes" id="UP000623440">
    <property type="component" value="Unassembled WGS sequence"/>
</dbReference>
<keyword evidence="2" id="KW-0489">Methyltransferase</keyword>
<organism evidence="2 3">
    <name type="scientific">Nostoc flagelliforme FACHB-838</name>
    <dbReference type="NCBI Taxonomy" id="2692904"/>
    <lineage>
        <taxon>Bacteria</taxon>
        <taxon>Bacillati</taxon>
        <taxon>Cyanobacteriota</taxon>
        <taxon>Cyanophyceae</taxon>
        <taxon>Nostocales</taxon>
        <taxon>Nostocaceae</taxon>
        <taxon>Nostoc</taxon>
    </lineage>
</organism>
<sequence>MSVQAAYDNWSITYDADQNLTRDLDQIVTKEILMRKRCKSVVEIGCGTGKNTLLLSQIAQTVYAVDFSAAMIEKAKEKVNSVNVTFITADITNQWICSNKSIDFITCNLVLEHIKDLSKIFSEASRVLVPGGYFFICELHPFRQYLGTQANFRRNQEVIEIPAFIHHLSDFFQAAKNYGFRLEDFNEWWHEQDQNKPPRLVSFLFKK</sequence>
<comment type="caution">
    <text evidence="2">The sequence shown here is derived from an EMBL/GenBank/DDBJ whole genome shotgun (WGS) entry which is preliminary data.</text>
</comment>
<dbReference type="PANTHER" id="PTHR43861">
    <property type="entry name" value="TRANS-ACONITATE 2-METHYLTRANSFERASE-RELATED"/>
    <property type="match status" value="1"/>
</dbReference>
<accession>A0ABR8E4G6</accession>
<keyword evidence="3" id="KW-1185">Reference proteome</keyword>
<dbReference type="Pfam" id="PF08241">
    <property type="entry name" value="Methyltransf_11"/>
    <property type="match status" value="1"/>
</dbReference>
<name>A0ABR8E4G6_9NOSO</name>
<dbReference type="InterPro" id="IPR029063">
    <property type="entry name" value="SAM-dependent_MTases_sf"/>
</dbReference>
<dbReference type="RefSeq" id="WP_190947130.1">
    <property type="nucleotide sequence ID" value="NZ_JACJSI010000451.1"/>
</dbReference>
<evidence type="ECO:0000313" key="3">
    <source>
        <dbReference type="Proteomes" id="UP000623440"/>
    </source>
</evidence>
<reference evidence="2 3" key="1">
    <citation type="journal article" date="2020" name="ISME J.">
        <title>Comparative genomics reveals insights into cyanobacterial evolution and habitat adaptation.</title>
        <authorList>
            <person name="Chen M.Y."/>
            <person name="Teng W.K."/>
            <person name="Zhao L."/>
            <person name="Hu C.X."/>
            <person name="Zhou Y.K."/>
            <person name="Han B.P."/>
            <person name="Song L.R."/>
            <person name="Shu W.S."/>
        </authorList>
    </citation>
    <scope>NUCLEOTIDE SEQUENCE [LARGE SCALE GENOMIC DNA]</scope>
    <source>
        <strain evidence="2 3">FACHB-838</strain>
    </source>
</reference>
<protein>
    <submittedName>
        <fullName evidence="2">Class I SAM-dependent methyltransferase</fullName>
    </submittedName>
</protein>
<evidence type="ECO:0000313" key="2">
    <source>
        <dbReference type="EMBL" id="MBD2536410.1"/>
    </source>
</evidence>
<dbReference type="CDD" id="cd02440">
    <property type="entry name" value="AdoMet_MTases"/>
    <property type="match status" value="1"/>
</dbReference>
<gene>
    <name evidence="2" type="ORF">H6G97_46870</name>
</gene>
<dbReference type="SUPFAM" id="SSF53335">
    <property type="entry name" value="S-adenosyl-L-methionine-dependent methyltransferases"/>
    <property type="match status" value="1"/>
</dbReference>
<feature type="domain" description="Methyltransferase type 11" evidence="1">
    <location>
        <begin position="42"/>
        <end position="136"/>
    </location>
</feature>
<evidence type="ECO:0000259" key="1">
    <source>
        <dbReference type="Pfam" id="PF08241"/>
    </source>
</evidence>
<keyword evidence="2" id="KW-0808">Transferase</keyword>
<dbReference type="EMBL" id="JACJSI010000451">
    <property type="protein sequence ID" value="MBD2536410.1"/>
    <property type="molecule type" value="Genomic_DNA"/>
</dbReference>
<dbReference type="GO" id="GO:0008168">
    <property type="term" value="F:methyltransferase activity"/>
    <property type="evidence" value="ECO:0007669"/>
    <property type="project" value="UniProtKB-KW"/>
</dbReference>
<proteinExistence type="predicted"/>
<dbReference type="GO" id="GO:0032259">
    <property type="term" value="P:methylation"/>
    <property type="evidence" value="ECO:0007669"/>
    <property type="project" value="UniProtKB-KW"/>
</dbReference>
<dbReference type="Gene3D" id="3.40.50.150">
    <property type="entry name" value="Vaccinia Virus protein VP39"/>
    <property type="match status" value="1"/>
</dbReference>
<dbReference type="InterPro" id="IPR013216">
    <property type="entry name" value="Methyltransf_11"/>
</dbReference>